<organism evidence="8 9">
    <name type="scientific">Wickerhamomyces ciferrii (strain ATCC 14091 / BCRC 22168 / CBS 111 / JCM 3599 / NBRC 0793 / NRRL Y-1031 F-60-10)</name>
    <name type="common">Yeast</name>
    <name type="synonym">Pichia ciferrii</name>
    <dbReference type="NCBI Taxonomy" id="1206466"/>
    <lineage>
        <taxon>Eukaryota</taxon>
        <taxon>Fungi</taxon>
        <taxon>Dikarya</taxon>
        <taxon>Ascomycota</taxon>
        <taxon>Saccharomycotina</taxon>
        <taxon>Saccharomycetes</taxon>
        <taxon>Phaffomycetales</taxon>
        <taxon>Wickerhamomycetaceae</taxon>
        <taxon>Wickerhamomyces</taxon>
    </lineage>
</organism>
<comment type="subcellular location">
    <subcellularLocation>
        <location evidence="1">Nucleus</location>
    </subcellularLocation>
</comment>
<evidence type="ECO:0000259" key="7">
    <source>
        <dbReference type="PROSITE" id="PS00463"/>
    </source>
</evidence>
<feature type="compositionally biased region" description="Polar residues" evidence="6">
    <location>
        <begin position="125"/>
        <end position="141"/>
    </location>
</feature>
<dbReference type="InParanoid" id="K0KS01"/>
<keyword evidence="3" id="KW-0238">DNA-binding</keyword>
<dbReference type="InterPro" id="IPR036864">
    <property type="entry name" value="Zn2-C6_fun-type_DNA-bd_sf"/>
</dbReference>
<feature type="region of interest" description="Disordered" evidence="6">
    <location>
        <begin position="125"/>
        <end position="191"/>
    </location>
</feature>
<dbReference type="PROSITE" id="PS00463">
    <property type="entry name" value="ZN2_CY6_FUNGAL_1"/>
    <property type="match status" value="1"/>
</dbReference>
<dbReference type="PANTHER" id="PTHR31845">
    <property type="entry name" value="FINGER DOMAIN PROTEIN, PUTATIVE-RELATED"/>
    <property type="match status" value="1"/>
</dbReference>
<evidence type="ECO:0000313" key="9">
    <source>
        <dbReference type="Proteomes" id="UP000009328"/>
    </source>
</evidence>
<feature type="region of interest" description="Disordered" evidence="6">
    <location>
        <begin position="637"/>
        <end position="769"/>
    </location>
</feature>
<evidence type="ECO:0000256" key="5">
    <source>
        <dbReference type="ARBA" id="ARBA00023242"/>
    </source>
</evidence>
<dbReference type="CDD" id="cd12148">
    <property type="entry name" value="fungal_TF_MHR"/>
    <property type="match status" value="1"/>
</dbReference>
<dbReference type="HOGENOM" id="CLU_004837_1_0_1"/>
<feature type="compositionally biased region" description="Pro residues" evidence="6">
    <location>
        <begin position="735"/>
        <end position="748"/>
    </location>
</feature>
<feature type="domain" description="Zn(2)-C6 fungal-type" evidence="7">
    <location>
        <begin position="26"/>
        <end position="59"/>
    </location>
</feature>
<keyword evidence="5" id="KW-0539">Nucleus</keyword>
<dbReference type="InterPro" id="IPR001138">
    <property type="entry name" value="Zn2Cys6_DnaBD"/>
</dbReference>
<reference evidence="8 9" key="1">
    <citation type="journal article" date="2012" name="Eukaryot. Cell">
        <title>Draft genome sequence of Wickerhamomyces ciferrii NRRL Y-1031 F-60-10.</title>
        <authorList>
            <person name="Schneider J."/>
            <person name="Andrea H."/>
            <person name="Blom J."/>
            <person name="Jaenicke S."/>
            <person name="Ruckert C."/>
            <person name="Schorsch C."/>
            <person name="Szczepanowski R."/>
            <person name="Farwick M."/>
            <person name="Goesmann A."/>
            <person name="Puhler A."/>
            <person name="Schaffer S."/>
            <person name="Tauch A."/>
            <person name="Kohler T."/>
            <person name="Brinkrolf K."/>
        </authorList>
    </citation>
    <scope>NUCLEOTIDE SEQUENCE [LARGE SCALE GENOMIC DNA]</scope>
    <source>
        <strain evidence="9">ATCC 14091 / BCRC 22168 / CBS 111 / JCM 3599 / NBRC 0793 / NRRL Y-1031 F-60-10</strain>
    </source>
</reference>
<dbReference type="GO" id="GO:0005634">
    <property type="term" value="C:nucleus"/>
    <property type="evidence" value="ECO:0007669"/>
    <property type="project" value="UniProtKB-SubCell"/>
</dbReference>
<evidence type="ECO:0000256" key="2">
    <source>
        <dbReference type="ARBA" id="ARBA00023015"/>
    </source>
</evidence>
<keyword evidence="2" id="KW-0805">Transcription regulation</keyword>
<dbReference type="FunCoup" id="K0KS01">
    <property type="interactions" value="248"/>
</dbReference>
<dbReference type="PANTHER" id="PTHR31845:SF10">
    <property type="entry name" value="ZN(II)2CYS6 TRANSCRIPTION FACTOR (EUROFUNG)"/>
    <property type="match status" value="1"/>
</dbReference>
<feature type="compositionally biased region" description="Polar residues" evidence="6">
    <location>
        <begin position="152"/>
        <end position="174"/>
    </location>
</feature>
<feature type="region of interest" description="Disordered" evidence="6">
    <location>
        <begin position="1"/>
        <end position="20"/>
    </location>
</feature>
<evidence type="ECO:0000256" key="6">
    <source>
        <dbReference type="SAM" id="MobiDB-lite"/>
    </source>
</evidence>
<feature type="compositionally biased region" description="Basic and acidic residues" evidence="6">
    <location>
        <begin position="1"/>
        <end position="11"/>
    </location>
</feature>
<feature type="compositionally biased region" description="Polar residues" evidence="6">
    <location>
        <begin position="723"/>
        <end position="734"/>
    </location>
</feature>
<sequence length="816" mass="92833">MGPKEAVKEEVDTPQPKPVNRRRAAACKSCHTLKVKCIPSDPNDLSSPCVRCIKTKRKCEIESNQNRKKKKNLQISLPEIEYVQKSNLFVFDELNTNARYSRVTELEQKIEKLNAELLQHKSQMSISPHNASHNGYQSGVNSPIHLDPISHPQPQNYQPSNLGQSLSAASTTPDESNKPSKRNAFEFVNETEKLRKKNGENIKKPRKLTKAEQLEQLMGPNSLSEISTVATKVAEDRVKMLKSPHVDLIDRGLLTVEEAQERLDQYVNKLYAKYPFVDVPTNLEEFRREYPVLFNAVMAITCAVIVSDDLDKNLEIENIATQQVIHEIVLIGNKSIELLKAAVLLTVWYIMPELFHHRRYHILSILCITLTQDLGLTGRPYYVVNKSEGSVQRSTVLEDPQKDEYKCMVLVVYSTSVGYSLFLRRRIMATWSPYLEECYQQLRVSPIIKNRTVAVFAKLSSLLEKIHSFVQAKDQENLPFIEHFQRSIDFLKFETTTMDSDVLLGYAYSVEAFLYSKFTAIDLSYKCLHSASKCLEHFGALTPDQTSYIPHVIYGRLMYAFALQLKTSSYLKYDFDLNAIKKNINILNECNKIYKVNHLLLKAKLLFYFYLTTYAKNENAFNELATESPADTAFRSVSEHLTPSSTHADSPHQSSSKTNENIDSTPQYYGPPGSQQQTPSHPHQSLPQSNPGIPPQGQFQPPLPVQQYSHQQHLNPMGMPNHFNGQNPSPYSQQPMPPGNFAPPPPPLHHVNSFTGFPSNSASSRELLESQMEPSYPQIDMLSEATIKGFGDVPTELMGQDEFWRLFDHKDEQFLL</sequence>
<keyword evidence="4" id="KW-0804">Transcription</keyword>
<dbReference type="SUPFAM" id="SSF57701">
    <property type="entry name" value="Zn2/Cys6 DNA-binding domain"/>
    <property type="match status" value="1"/>
</dbReference>
<protein>
    <recommendedName>
        <fullName evidence="7">Zn(2)-C6 fungal-type domain-containing protein</fullName>
    </recommendedName>
</protein>
<evidence type="ECO:0000256" key="4">
    <source>
        <dbReference type="ARBA" id="ARBA00023163"/>
    </source>
</evidence>
<evidence type="ECO:0000256" key="1">
    <source>
        <dbReference type="ARBA" id="ARBA00004123"/>
    </source>
</evidence>
<feature type="compositionally biased region" description="Polar residues" evidence="6">
    <location>
        <begin position="639"/>
        <end position="664"/>
    </location>
</feature>
<feature type="compositionally biased region" description="Low complexity" evidence="6">
    <location>
        <begin position="665"/>
        <end position="700"/>
    </location>
</feature>
<evidence type="ECO:0000256" key="3">
    <source>
        <dbReference type="ARBA" id="ARBA00023125"/>
    </source>
</evidence>
<evidence type="ECO:0000313" key="8">
    <source>
        <dbReference type="EMBL" id="CCH45936.1"/>
    </source>
</evidence>
<accession>K0KS01</accession>
<feature type="compositionally biased region" description="Polar residues" evidence="6">
    <location>
        <begin position="752"/>
        <end position="764"/>
    </location>
</feature>
<dbReference type="EMBL" id="CAIF01000218">
    <property type="protein sequence ID" value="CCH45936.1"/>
    <property type="molecule type" value="Genomic_DNA"/>
</dbReference>
<proteinExistence type="predicted"/>
<gene>
    <name evidence="8" type="ORF">BN7_5523</name>
</gene>
<dbReference type="SMART" id="SM00066">
    <property type="entry name" value="GAL4"/>
    <property type="match status" value="1"/>
</dbReference>
<dbReference type="STRING" id="1206466.K0KS01"/>
<dbReference type="InterPro" id="IPR051089">
    <property type="entry name" value="prtT"/>
</dbReference>
<dbReference type="CDD" id="cd00067">
    <property type="entry name" value="GAL4"/>
    <property type="match status" value="1"/>
</dbReference>
<dbReference type="Gene3D" id="4.10.240.10">
    <property type="entry name" value="Zn(2)-C6 fungal-type DNA-binding domain"/>
    <property type="match status" value="1"/>
</dbReference>
<keyword evidence="9" id="KW-1185">Reference proteome</keyword>
<dbReference type="GO" id="GO:0000981">
    <property type="term" value="F:DNA-binding transcription factor activity, RNA polymerase II-specific"/>
    <property type="evidence" value="ECO:0007669"/>
    <property type="project" value="InterPro"/>
</dbReference>
<dbReference type="GO" id="GO:0000976">
    <property type="term" value="F:transcription cis-regulatory region binding"/>
    <property type="evidence" value="ECO:0007669"/>
    <property type="project" value="TreeGrafter"/>
</dbReference>
<dbReference type="Proteomes" id="UP000009328">
    <property type="component" value="Unassembled WGS sequence"/>
</dbReference>
<dbReference type="GO" id="GO:0008270">
    <property type="term" value="F:zinc ion binding"/>
    <property type="evidence" value="ECO:0007669"/>
    <property type="project" value="InterPro"/>
</dbReference>
<dbReference type="AlphaFoldDB" id="K0KS01"/>
<comment type="caution">
    <text evidence="8">The sequence shown here is derived from an EMBL/GenBank/DDBJ whole genome shotgun (WGS) entry which is preliminary data.</text>
</comment>
<name>K0KS01_WICCF</name>
<dbReference type="eggNOG" id="ENOG502QRSG">
    <property type="taxonomic scope" value="Eukaryota"/>
</dbReference>